<dbReference type="PANTHER" id="PTHR43000">
    <property type="entry name" value="DTDP-D-GLUCOSE 4,6-DEHYDRATASE-RELATED"/>
    <property type="match status" value="1"/>
</dbReference>
<dbReference type="SUPFAM" id="SSF51735">
    <property type="entry name" value="NAD(P)-binding Rossmann-fold domains"/>
    <property type="match status" value="1"/>
</dbReference>
<accession>A0A329LQF1</accession>
<comment type="similarity">
    <text evidence="1">Belongs to the NAD(P)-dependent epimerase/dehydratase family.</text>
</comment>
<gene>
    <name evidence="3" type="ORF">DQG23_38405</name>
</gene>
<protein>
    <submittedName>
        <fullName evidence="3">NAD(P)-dependent oxidoreductase</fullName>
    </submittedName>
</protein>
<sequence>MKKRTAIVTGATGYVGSRLAARLAFEGWHIHAIVRPESSLTLLEKTSGNVTIHRYDGMIDNLFTIIRMVKPDIVFHLASVFLTEHQPHDIERMLCANVYFGTQLAETMARCGVPHLVNTGTSWQHYNNEDYNPVCLYAATKQAMDSILNYYVEAASINVITLKLFDTYGPGDPRPKLLALLKKAEREGKPLTMSGGEQLIDLVYIDDVVHAYRLAASRLLEGQSKGGEEYAVSSGNPIPLRKLVDQVEQSIERPLPIHWGARPYRTREVMIPWSKGKTLPGWRPKTTLAEGLRMIRLADNP</sequence>
<reference evidence="3 4" key="1">
    <citation type="journal article" date="2009" name="Int. J. Syst. Evol. Microbiol.">
        <title>Paenibacillus contaminans sp. nov., isolated from a contaminated laboratory plate.</title>
        <authorList>
            <person name="Chou J.H."/>
            <person name="Lee J.H."/>
            <person name="Lin M.C."/>
            <person name="Chang P.S."/>
            <person name="Arun A.B."/>
            <person name="Young C.C."/>
            <person name="Chen W.M."/>
        </authorList>
    </citation>
    <scope>NUCLEOTIDE SEQUENCE [LARGE SCALE GENOMIC DNA]</scope>
    <source>
        <strain evidence="3 4">CKOBP-6</strain>
    </source>
</reference>
<dbReference type="Proteomes" id="UP000250369">
    <property type="component" value="Unassembled WGS sequence"/>
</dbReference>
<dbReference type="InterPro" id="IPR036291">
    <property type="entry name" value="NAD(P)-bd_dom_sf"/>
</dbReference>
<feature type="domain" description="NAD-dependent epimerase/dehydratase" evidence="2">
    <location>
        <begin position="7"/>
        <end position="223"/>
    </location>
</feature>
<dbReference type="Pfam" id="PF01370">
    <property type="entry name" value="Epimerase"/>
    <property type="match status" value="1"/>
</dbReference>
<evidence type="ECO:0000256" key="1">
    <source>
        <dbReference type="ARBA" id="ARBA00007637"/>
    </source>
</evidence>
<name>A0A329LQF1_9BACL</name>
<evidence type="ECO:0000313" key="3">
    <source>
        <dbReference type="EMBL" id="RAV10124.1"/>
    </source>
</evidence>
<keyword evidence="4" id="KW-1185">Reference proteome</keyword>
<dbReference type="RefSeq" id="WP_113036340.1">
    <property type="nucleotide sequence ID" value="NZ_QMFB01000045.1"/>
</dbReference>
<dbReference type="InterPro" id="IPR001509">
    <property type="entry name" value="Epimerase_deHydtase"/>
</dbReference>
<dbReference type="EMBL" id="QMFB01000045">
    <property type="protein sequence ID" value="RAV10124.1"/>
    <property type="molecule type" value="Genomic_DNA"/>
</dbReference>
<evidence type="ECO:0000313" key="4">
    <source>
        <dbReference type="Proteomes" id="UP000250369"/>
    </source>
</evidence>
<organism evidence="3 4">
    <name type="scientific">Paenibacillus contaminans</name>
    <dbReference type="NCBI Taxonomy" id="450362"/>
    <lineage>
        <taxon>Bacteria</taxon>
        <taxon>Bacillati</taxon>
        <taxon>Bacillota</taxon>
        <taxon>Bacilli</taxon>
        <taxon>Bacillales</taxon>
        <taxon>Paenibacillaceae</taxon>
        <taxon>Paenibacillus</taxon>
    </lineage>
</organism>
<comment type="caution">
    <text evidence="3">The sequence shown here is derived from an EMBL/GenBank/DDBJ whole genome shotgun (WGS) entry which is preliminary data.</text>
</comment>
<dbReference type="AlphaFoldDB" id="A0A329LQF1"/>
<evidence type="ECO:0000259" key="2">
    <source>
        <dbReference type="Pfam" id="PF01370"/>
    </source>
</evidence>
<proteinExistence type="inferred from homology"/>
<dbReference type="Gene3D" id="3.40.50.720">
    <property type="entry name" value="NAD(P)-binding Rossmann-like Domain"/>
    <property type="match status" value="1"/>
</dbReference>
<dbReference type="OrthoDB" id="9771073at2"/>